<organism evidence="1 2">
    <name type="scientific">Oryza meyeriana var. granulata</name>
    <dbReference type="NCBI Taxonomy" id="110450"/>
    <lineage>
        <taxon>Eukaryota</taxon>
        <taxon>Viridiplantae</taxon>
        <taxon>Streptophyta</taxon>
        <taxon>Embryophyta</taxon>
        <taxon>Tracheophyta</taxon>
        <taxon>Spermatophyta</taxon>
        <taxon>Magnoliopsida</taxon>
        <taxon>Liliopsida</taxon>
        <taxon>Poales</taxon>
        <taxon>Poaceae</taxon>
        <taxon>BOP clade</taxon>
        <taxon>Oryzoideae</taxon>
        <taxon>Oryzeae</taxon>
        <taxon>Oryzinae</taxon>
        <taxon>Oryza</taxon>
        <taxon>Oryza meyeriana</taxon>
    </lineage>
</organism>
<reference evidence="1 2" key="1">
    <citation type="submission" date="2019-11" db="EMBL/GenBank/DDBJ databases">
        <title>Whole genome sequence of Oryza granulata.</title>
        <authorList>
            <person name="Li W."/>
        </authorList>
    </citation>
    <scope>NUCLEOTIDE SEQUENCE [LARGE SCALE GENOMIC DNA]</scope>
    <source>
        <strain evidence="2">cv. Menghai</strain>
        <tissue evidence="1">Leaf</tissue>
    </source>
</reference>
<keyword evidence="2" id="KW-1185">Reference proteome</keyword>
<dbReference type="AlphaFoldDB" id="A0A6G1BK93"/>
<gene>
    <name evidence="1" type="ORF">E2562_014201</name>
</gene>
<protein>
    <submittedName>
        <fullName evidence="1">Uncharacterized protein</fullName>
    </submittedName>
</protein>
<dbReference type="EMBL" id="SPHZ02000012">
    <property type="protein sequence ID" value="KAF0888379.1"/>
    <property type="molecule type" value="Genomic_DNA"/>
</dbReference>
<name>A0A6G1BK93_9ORYZ</name>
<proteinExistence type="predicted"/>
<evidence type="ECO:0000313" key="2">
    <source>
        <dbReference type="Proteomes" id="UP000479710"/>
    </source>
</evidence>
<evidence type="ECO:0000313" key="1">
    <source>
        <dbReference type="EMBL" id="KAF0888379.1"/>
    </source>
</evidence>
<comment type="caution">
    <text evidence="1">The sequence shown here is derived from an EMBL/GenBank/DDBJ whole genome shotgun (WGS) entry which is preliminary data.</text>
</comment>
<accession>A0A6G1BK93</accession>
<dbReference type="Proteomes" id="UP000479710">
    <property type="component" value="Unassembled WGS sequence"/>
</dbReference>
<sequence>MSGKGSSSSVRGFNRQAWYAYVAADQVVLALHVRVQPSKYAEHENLYLPAATSAAVASSHPFFSGAGAKRATLLHVGSGSKV</sequence>